<organism evidence="3 4">
    <name type="scientific">Diploptera punctata</name>
    <name type="common">Pacific beetle cockroach</name>
    <dbReference type="NCBI Taxonomy" id="6984"/>
    <lineage>
        <taxon>Eukaryota</taxon>
        <taxon>Metazoa</taxon>
        <taxon>Ecdysozoa</taxon>
        <taxon>Arthropoda</taxon>
        <taxon>Hexapoda</taxon>
        <taxon>Insecta</taxon>
        <taxon>Pterygota</taxon>
        <taxon>Neoptera</taxon>
        <taxon>Polyneoptera</taxon>
        <taxon>Dictyoptera</taxon>
        <taxon>Blattodea</taxon>
        <taxon>Blaberoidea</taxon>
        <taxon>Blaberidae</taxon>
        <taxon>Diplopterinae</taxon>
        <taxon>Diploptera</taxon>
    </lineage>
</organism>
<dbReference type="InterPro" id="IPR010439">
    <property type="entry name" value="MUN_dom"/>
</dbReference>
<dbReference type="GO" id="GO:1990504">
    <property type="term" value="P:dense core granule exocytosis"/>
    <property type="evidence" value="ECO:0007669"/>
    <property type="project" value="InterPro"/>
</dbReference>
<reference evidence="3" key="1">
    <citation type="journal article" date="2023" name="IScience">
        <title>Live-bearing cockroach genome reveals convergent evolutionary mechanisms linked to viviparity in insects and beyond.</title>
        <authorList>
            <person name="Fouks B."/>
            <person name="Harrison M.C."/>
            <person name="Mikhailova A.A."/>
            <person name="Marchal E."/>
            <person name="English S."/>
            <person name="Carruthers M."/>
            <person name="Jennings E.C."/>
            <person name="Chiamaka E.L."/>
            <person name="Frigard R.A."/>
            <person name="Pippel M."/>
            <person name="Attardo G.M."/>
            <person name="Benoit J.B."/>
            <person name="Bornberg-Bauer E."/>
            <person name="Tobe S.S."/>
        </authorList>
    </citation>
    <scope>NUCLEOTIDE SEQUENCE</scope>
    <source>
        <strain evidence="3">Stay&amp;Tobe</strain>
    </source>
</reference>
<evidence type="ECO:0000313" key="4">
    <source>
        <dbReference type="Proteomes" id="UP001233999"/>
    </source>
</evidence>
<feature type="non-terminal residue" evidence="3">
    <location>
        <position position="150"/>
    </location>
</feature>
<keyword evidence="4" id="KW-1185">Reference proteome</keyword>
<dbReference type="PANTHER" id="PTHR12166:SF8">
    <property type="entry name" value="CALCIUM-DEPENDENT SECRETION ACTIVATOR"/>
    <property type="match status" value="1"/>
</dbReference>
<dbReference type="GO" id="GO:0098793">
    <property type="term" value="C:presynapse"/>
    <property type="evidence" value="ECO:0007669"/>
    <property type="project" value="GOC"/>
</dbReference>
<dbReference type="PANTHER" id="PTHR12166">
    <property type="entry name" value="CALCIUM-DEPENDENT SECRETION ACTIVATOR"/>
    <property type="match status" value="1"/>
</dbReference>
<reference evidence="3" key="2">
    <citation type="submission" date="2023-05" db="EMBL/GenBank/DDBJ databases">
        <authorList>
            <person name="Fouks B."/>
        </authorList>
    </citation>
    <scope>NUCLEOTIDE SEQUENCE</scope>
    <source>
        <strain evidence="3">Stay&amp;Tobe</strain>
        <tissue evidence="3">Testes</tissue>
    </source>
</reference>
<feature type="non-terminal residue" evidence="3">
    <location>
        <position position="1"/>
    </location>
</feature>
<dbReference type="AlphaFoldDB" id="A0AAD8EBN8"/>
<feature type="domain" description="MUN" evidence="2">
    <location>
        <begin position="37"/>
        <end position="102"/>
    </location>
</feature>
<dbReference type="InterPro" id="IPR033227">
    <property type="entry name" value="CAPS"/>
</dbReference>
<evidence type="ECO:0000256" key="1">
    <source>
        <dbReference type="SAM" id="MobiDB-lite"/>
    </source>
</evidence>
<protein>
    <recommendedName>
        <fullName evidence="2">MUN domain-containing protein</fullName>
    </recommendedName>
</protein>
<dbReference type="GO" id="GO:0016079">
    <property type="term" value="P:synaptic vesicle exocytosis"/>
    <property type="evidence" value="ECO:0007669"/>
    <property type="project" value="InterPro"/>
</dbReference>
<proteinExistence type="predicted"/>
<sequence length="150" mass="16774">YCFPFGRPEGALKATLSLLERVLMKDIVTPVPPEEVRGMIKKCLETAALVNYTRLSAEAKIEDDLSGEVMVAPSKKLEDLIHLAELCVDLLQQNEEHYAEVHGNNKIAKKKTKKAKADVSDDDSSVDGHYSLRDSSDEWMEKPLKDTVCK</sequence>
<name>A0AAD8EBN8_DIPPU</name>
<evidence type="ECO:0000313" key="3">
    <source>
        <dbReference type="EMBL" id="KAJ9584156.1"/>
    </source>
</evidence>
<accession>A0AAD8EBN8</accession>
<evidence type="ECO:0000259" key="2">
    <source>
        <dbReference type="SMART" id="SM01145"/>
    </source>
</evidence>
<feature type="region of interest" description="Disordered" evidence="1">
    <location>
        <begin position="102"/>
        <end position="150"/>
    </location>
</feature>
<comment type="caution">
    <text evidence="3">The sequence shown here is derived from an EMBL/GenBank/DDBJ whole genome shotgun (WGS) entry which is preliminary data.</text>
</comment>
<dbReference type="SMART" id="SM01145">
    <property type="entry name" value="DUF1041"/>
    <property type="match status" value="1"/>
</dbReference>
<dbReference type="EMBL" id="JASPKZ010007455">
    <property type="protein sequence ID" value="KAJ9584156.1"/>
    <property type="molecule type" value="Genomic_DNA"/>
</dbReference>
<dbReference type="Proteomes" id="UP001233999">
    <property type="component" value="Unassembled WGS sequence"/>
</dbReference>
<gene>
    <name evidence="3" type="ORF">L9F63_021502</name>
</gene>
<dbReference type="Pfam" id="PF06292">
    <property type="entry name" value="MUN"/>
    <property type="match status" value="1"/>
</dbReference>
<feature type="compositionally biased region" description="Basic and acidic residues" evidence="1">
    <location>
        <begin position="130"/>
        <end position="150"/>
    </location>
</feature>